<feature type="transmembrane region" description="Helical" evidence="1">
    <location>
        <begin position="194"/>
        <end position="214"/>
    </location>
</feature>
<keyword evidence="2" id="KW-0732">Signal</keyword>
<evidence type="ECO:0000313" key="3">
    <source>
        <dbReference type="EMBL" id="EHP75710.1"/>
    </source>
</evidence>
<evidence type="ECO:0000256" key="2">
    <source>
        <dbReference type="SAM" id="SignalP"/>
    </source>
</evidence>
<sequence precursor="true">MLRRVGFLLPLFAFCGAAFAAAPPCEPAPFVARVPFLAEQMSSTTAPDGRLVFSLRNDPRIQASFRTAAAAPLASTTRLGFAAEVGRRLAPEEGAVKARGGQMLVAAIPFPPAAYRVVRRGDPEIGTGRIAGRLTVYVSPTCELVADYAAPDAMLLRAQFGEVAAAVDAVRDVVGRLAPSVPLHDESNAPVGGLAYLVGLGLPALVAVILTFLLSRSVAKGAPGALSKAAMIFVGATSGLVVAGSKYAGFPTALPPEILALVAAVSAAGVVTAFLPAGVPLRFAIAFGCAAGFSIVGYALLGWVAEPYGISLAGACISLGSILAALWWTRATGRFLMPIL</sequence>
<gene>
    <name evidence="3" type="ORF">MetexDRAFT_6554</name>
</gene>
<name>H1KV91_METEX</name>
<keyword evidence="1" id="KW-0812">Transmembrane</keyword>
<organism evidence="3 4">
    <name type="scientific">Methylorubrum extorquens DSM 13060</name>
    <dbReference type="NCBI Taxonomy" id="882800"/>
    <lineage>
        <taxon>Bacteria</taxon>
        <taxon>Pseudomonadati</taxon>
        <taxon>Pseudomonadota</taxon>
        <taxon>Alphaproteobacteria</taxon>
        <taxon>Hyphomicrobiales</taxon>
        <taxon>Methylobacteriaceae</taxon>
        <taxon>Methylorubrum</taxon>
    </lineage>
</organism>
<dbReference type="EMBL" id="AGJK01000469">
    <property type="protein sequence ID" value="EHP75710.1"/>
    <property type="molecule type" value="Genomic_DNA"/>
</dbReference>
<evidence type="ECO:0000313" key="4">
    <source>
        <dbReference type="Proteomes" id="UP000004382"/>
    </source>
</evidence>
<feature type="transmembrane region" description="Helical" evidence="1">
    <location>
        <begin position="226"/>
        <end position="246"/>
    </location>
</feature>
<reference evidence="3 4" key="1">
    <citation type="submission" date="2011-09" db="EMBL/GenBank/DDBJ databases">
        <title>The draft genome of Methylobacterium extorquens DSM 13060.</title>
        <authorList>
            <consortium name="US DOE Joint Genome Institute (JGI-PGF)"/>
            <person name="Lucas S."/>
            <person name="Han J."/>
            <person name="Lapidus A."/>
            <person name="Cheng J.-F."/>
            <person name="Goodwin L."/>
            <person name="Pitluck S."/>
            <person name="Peters L."/>
            <person name="Land M.L."/>
            <person name="Hauser L."/>
            <person name="Koskimaki J."/>
            <person name="Halonen O."/>
            <person name="Pirttila A."/>
            <person name="Frank C."/>
            <person name="Woyke T.J."/>
        </authorList>
    </citation>
    <scope>NUCLEOTIDE SEQUENCE [LARGE SCALE GENOMIC DNA]</scope>
    <source>
        <strain evidence="3 4">DSM 13060</strain>
    </source>
</reference>
<keyword evidence="1" id="KW-1133">Transmembrane helix</keyword>
<feature type="transmembrane region" description="Helical" evidence="1">
    <location>
        <begin position="283"/>
        <end position="304"/>
    </location>
</feature>
<dbReference type="AlphaFoldDB" id="H1KV91"/>
<dbReference type="Proteomes" id="UP000004382">
    <property type="component" value="Unassembled WGS sequence"/>
</dbReference>
<feature type="signal peptide" evidence="2">
    <location>
        <begin position="1"/>
        <end position="20"/>
    </location>
</feature>
<proteinExistence type="predicted"/>
<dbReference type="PATRIC" id="fig|882800.3.peg.6229"/>
<keyword evidence="1" id="KW-0472">Membrane</keyword>
<comment type="caution">
    <text evidence="3">The sequence shown here is derived from an EMBL/GenBank/DDBJ whole genome shotgun (WGS) entry which is preliminary data.</text>
</comment>
<accession>H1KV91</accession>
<feature type="transmembrane region" description="Helical" evidence="1">
    <location>
        <begin position="310"/>
        <end position="328"/>
    </location>
</feature>
<evidence type="ECO:0000256" key="1">
    <source>
        <dbReference type="SAM" id="Phobius"/>
    </source>
</evidence>
<feature type="chain" id="PRO_5003551698" evidence="2">
    <location>
        <begin position="21"/>
        <end position="340"/>
    </location>
</feature>
<protein>
    <submittedName>
        <fullName evidence="3">Uncharacterized protein</fullName>
    </submittedName>
</protein>
<feature type="transmembrane region" description="Helical" evidence="1">
    <location>
        <begin position="258"/>
        <end position="276"/>
    </location>
</feature>